<dbReference type="Proteomes" id="UP000273500">
    <property type="component" value="Unassembled WGS sequence"/>
</dbReference>
<dbReference type="RefSeq" id="WP_125423917.1">
    <property type="nucleotide sequence ID" value="NZ_RWIT01000015.1"/>
</dbReference>
<sequence>MKKTTLFACLLLGVQSVVLAGTTSDGATSIQARATALTRSISEKVRLDEGQYLRVKQLNMRMLLEMEDLKIRFAADPSILDQRLADAQIRYENDLTSLLRPAQLALFQESRANMTALGQH</sequence>
<proteinExistence type="predicted"/>
<gene>
    <name evidence="2" type="ORF">EI291_19285</name>
</gene>
<keyword evidence="1" id="KW-0732">Signal</keyword>
<dbReference type="AlphaFoldDB" id="A0A3R9MGD1"/>
<accession>A0A3R9MGD1</accession>
<dbReference type="EMBL" id="RWIT01000015">
    <property type="protein sequence ID" value="RSK45257.1"/>
    <property type="molecule type" value="Genomic_DNA"/>
</dbReference>
<protein>
    <submittedName>
        <fullName evidence="2">Uncharacterized protein</fullName>
    </submittedName>
</protein>
<comment type="caution">
    <text evidence="2">The sequence shown here is derived from an EMBL/GenBank/DDBJ whole genome shotgun (WGS) entry which is preliminary data.</text>
</comment>
<keyword evidence="3" id="KW-1185">Reference proteome</keyword>
<evidence type="ECO:0000256" key="1">
    <source>
        <dbReference type="SAM" id="SignalP"/>
    </source>
</evidence>
<organism evidence="2 3">
    <name type="scientific">Hymenobacter rigui</name>
    <dbReference type="NCBI Taxonomy" id="334424"/>
    <lineage>
        <taxon>Bacteria</taxon>
        <taxon>Pseudomonadati</taxon>
        <taxon>Bacteroidota</taxon>
        <taxon>Cytophagia</taxon>
        <taxon>Cytophagales</taxon>
        <taxon>Hymenobacteraceae</taxon>
        <taxon>Hymenobacter</taxon>
    </lineage>
</organism>
<evidence type="ECO:0000313" key="2">
    <source>
        <dbReference type="EMBL" id="RSK45257.1"/>
    </source>
</evidence>
<dbReference type="OrthoDB" id="882534at2"/>
<feature type="chain" id="PRO_5018742201" evidence="1">
    <location>
        <begin position="21"/>
        <end position="120"/>
    </location>
</feature>
<reference evidence="2 3" key="1">
    <citation type="submission" date="2018-12" db="EMBL/GenBank/DDBJ databases">
        <authorList>
            <person name="Feng G."/>
            <person name="Zhu H."/>
        </authorList>
    </citation>
    <scope>NUCLEOTIDE SEQUENCE [LARGE SCALE GENOMIC DNA]</scope>
    <source>
        <strain evidence="2 3">KCTC 12533</strain>
    </source>
</reference>
<name>A0A3R9MGD1_9BACT</name>
<feature type="signal peptide" evidence="1">
    <location>
        <begin position="1"/>
        <end position="20"/>
    </location>
</feature>
<evidence type="ECO:0000313" key="3">
    <source>
        <dbReference type="Proteomes" id="UP000273500"/>
    </source>
</evidence>